<evidence type="ECO:0000256" key="5">
    <source>
        <dbReference type="ARBA" id="ARBA00034808"/>
    </source>
</evidence>
<dbReference type="Proteomes" id="UP001059209">
    <property type="component" value="Chromosome"/>
</dbReference>
<sequence length="157" mass="18102">MRELHPEVPMIALTATATKRVVADIVGQLQLLNPLIEKQSFTRENISFQVDIHEDKRFQLLYYCKQLKTSGIVYTRSRKVTEELSLLLSENGIPSTFYHGGIPEKDKKDKLQKWLQNDIKIMVATNAFGMGIDKPDVSLVIHYQIPRLYRKLFPGSR</sequence>
<feature type="domain" description="Helicase C-terminal" evidence="6">
    <location>
        <begin position="56"/>
        <end position="157"/>
    </location>
</feature>
<evidence type="ECO:0000256" key="2">
    <source>
        <dbReference type="ARBA" id="ARBA00023125"/>
    </source>
</evidence>
<dbReference type="InterPro" id="IPR001650">
    <property type="entry name" value="Helicase_C-like"/>
</dbReference>
<keyword evidence="2" id="KW-0238">DNA-binding</keyword>
<dbReference type="GO" id="GO:0004386">
    <property type="term" value="F:helicase activity"/>
    <property type="evidence" value="ECO:0007669"/>
    <property type="project" value="UniProtKB-KW"/>
</dbReference>
<proteinExistence type="inferred from homology"/>
<evidence type="ECO:0000256" key="4">
    <source>
        <dbReference type="ARBA" id="ARBA00034617"/>
    </source>
</evidence>
<dbReference type="PROSITE" id="PS51194">
    <property type="entry name" value="HELICASE_CTER"/>
    <property type="match status" value="1"/>
</dbReference>
<dbReference type="InterPro" id="IPR027417">
    <property type="entry name" value="P-loop_NTPase"/>
</dbReference>
<evidence type="ECO:0000256" key="3">
    <source>
        <dbReference type="ARBA" id="ARBA00023235"/>
    </source>
</evidence>
<comment type="catalytic activity">
    <reaction evidence="4">
        <text>Couples ATP hydrolysis with the unwinding of duplex DNA by translocating in the 3'-5' direction.</text>
        <dbReference type="EC" id="5.6.2.4"/>
    </reaction>
</comment>
<dbReference type="EMBL" id="CP104205">
    <property type="protein sequence ID" value="UWX56260.1"/>
    <property type="molecule type" value="Genomic_DNA"/>
</dbReference>
<keyword evidence="8" id="KW-1185">Reference proteome</keyword>
<keyword evidence="7" id="KW-0547">Nucleotide-binding</keyword>
<dbReference type="SUPFAM" id="SSF52540">
    <property type="entry name" value="P-loop containing nucleoside triphosphate hydrolases"/>
    <property type="match status" value="1"/>
</dbReference>
<keyword evidence="7" id="KW-0378">Hydrolase</keyword>
<dbReference type="PANTHER" id="PTHR13710">
    <property type="entry name" value="DNA HELICASE RECQ FAMILY MEMBER"/>
    <property type="match status" value="1"/>
</dbReference>
<dbReference type="PANTHER" id="PTHR13710:SF105">
    <property type="entry name" value="ATP-DEPENDENT DNA HELICASE Q1"/>
    <property type="match status" value="1"/>
</dbReference>
<evidence type="ECO:0000256" key="1">
    <source>
        <dbReference type="ARBA" id="ARBA00005446"/>
    </source>
</evidence>
<organism evidence="7 8">
    <name type="scientific">Maribacter litopenaei</name>
    <dbReference type="NCBI Taxonomy" id="2976127"/>
    <lineage>
        <taxon>Bacteria</taxon>
        <taxon>Pseudomonadati</taxon>
        <taxon>Bacteroidota</taxon>
        <taxon>Flavobacteriia</taxon>
        <taxon>Flavobacteriales</taxon>
        <taxon>Flavobacteriaceae</taxon>
        <taxon>Maribacter</taxon>
    </lineage>
</organism>
<keyword evidence="3" id="KW-0413">Isomerase</keyword>
<keyword evidence="7" id="KW-0347">Helicase</keyword>
<dbReference type="SMART" id="SM00490">
    <property type="entry name" value="HELICc"/>
    <property type="match status" value="1"/>
</dbReference>
<reference evidence="7" key="1">
    <citation type="submission" date="2022-09" db="EMBL/GenBank/DDBJ databases">
        <title>Maribacter litopenaei sp. nov., isolated from the intestinal tract of the Pacific White Shrimp, Litopenaeus vannamei.</title>
        <authorList>
            <person name="Kim S.Y."/>
            <person name="Hwang C.Y."/>
        </authorList>
    </citation>
    <scope>NUCLEOTIDE SEQUENCE</scope>
    <source>
        <strain evidence="7">HL-LV01</strain>
    </source>
</reference>
<dbReference type="Gene3D" id="3.40.50.300">
    <property type="entry name" value="P-loop containing nucleotide triphosphate hydrolases"/>
    <property type="match status" value="2"/>
</dbReference>
<evidence type="ECO:0000313" key="8">
    <source>
        <dbReference type="Proteomes" id="UP001059209"/>
    </source>
</evidence>
<evidence type="ECO:0000259" key="6">
    <source>
        <dbReference type="PROSITE" id="PS51194"/>
    </source>
</evidence>
<evidence type="ECO:0000313" key="7">
    <source>
        <dbReference type="EMBL" id="UWX56260.1"/>
    </source>
</evidence>
<gene>
    <name evidence="7" type="ORF">NYZ99_08495</name>
</gene>
<protein>
    <recommendedName>
        <fullName evidence="5">DNA 3'-5' helicase</fullName>
        <ecNumber evidence="5">5.6.2.4</ecNumber>
    </recommendedName>
</protein>
<keyword evidence="7" id="KW-0067">ATP-binding</keyword>
<dbReference type="Pfam" id="PF00271">
    <property type="entry name" value="Helicase_C"/>
    <property type="match status" value="1"/>
</dbReference>
<accession>A0ABY5YB24</accession>
<comment type="similarity">
    <text evidence="1">Belongs to the helicase family. RecQ subfamily.</text>
</comment>
<dbReference type="RefSeq" id="WP_260574862.1">
    <property type="nucleotide sequence ID" value="NZ_CP104205.1"/>
</dbReference>
<dbReference type="EC" id="5.6.2.4" evidence="5"/>
<name>A0ABY5YB24_9FLAO</name>